<feature type="region of interest" description="Disordered" evidence="1">
    <location>
        <begin position="1"/>
        <end position="38"/>
    </location>
</feature>
<sequence length="167" mass="17284">MTDTPENPNTPDPDRAPRPTSTSASSPSAPAPDPRTAAEITDAACDTFRDNLEAMATGSYLRPDDLELWEPPYPPSVVADADAAVRDLVSAGRTAVEQGTGTITLDLCDAVATAVARLRGISDAHGGAVLEEEEVADVTAVLAALSDETGADGEVVLTHAETLLDEE</sequence>
<protein>
    <submittedName>
        <fullName evidence="2">Uncharacterized protein</fullName>
    </submittedName>
</protein>
<evidence type="ECO:0000256" key="1">
    <source>
        <dbReference type="SAM" id="MobiDB-lite"/>
    </source>
</evidence>
<reference evidence="2 3" key="1">
    <citation type="submission" date="2018-01" db="EMBL/GenBank/DDBJ databases">
        <title>Twenty Corynebacterium bovis Genomes.</title>
        <authorList>
            <person name="Gulvik C.A."/>
        </authorList>
    </citation>
    <scope>NUCLEOTIDE SEQUENCE [LARGE SCALE GENOMIC DNA]</scope>
    <source>
        <strain evidence="2 3">F6900</strain>
    </source>
</reference>
<proteinExistence type="predicted"/>
<dbReference type="RefSeq" id="WP_125173427.1">
    <property type="nucleotide sequence ID" value="NZ_JAPJOD010000061.1"/>
</dbReference>
<accession>A0A3R8PB81</accession>
<evidence type="ECO:0000313" key="2">
    <source>
        <dbReference type="EMBL" id="RRO86218.1"/>
    </source>
</evidence>
<feature type="compositionally biased region" description="Low complexity" evidence="1">
    <location>
        <begin position="18"/>
        <end position="38"/>
    </location>
</feature>
<gene>
    <name evidence="2" type="ORF">CXF48_07280</name>
</gene>
<dbReference type="Proteomes" id="UP000276526">
    <property type="component" value="Unassembled WGS sequence"/>
</dbReference>
<organism evidence="2 3">
    <name type="scientific">Corynebacterium bovis</name>
    <dbReference type="NCBI Taxonomy" id="36808"/>
    <lineage>
        <taxon>Bacteria</taxon>
        <taxon>Bacillati</taxon>
        <taxon>Actinomycetota</taxon>
        <taxon>Actinomycetes</taxon>
        <taxon>Mycobacteriales</taxon>
        <taxon>Corynebacteriaceae</taxon>
        <taxon>Corynebacterium</taxon>
    </lineage>
</organism>
<dbReference type="EMBL" id="PQNK01000011">
    <property type="protein sequence ID" value="RRO86218.1"/>
    <property type="molecule type" value="Genomic_DNA"/>
</dbReference>
<comment type="caution">
    <text evidence="2">The sequence shown here is derived from an EMBL/GenBank/DDBJ whole genome shotgun (WGS) entry which is preliminary data.</text>
</comment>
<evidence type="ECO:0000313" key="3">
    <source>
        <dbReference type="Proteomes" id="UP000276526"/>
    </source>
</evidence>
<dbReference type="AlphaFoldDB" id="A0A3R8PB81"/>
<name>A0A3R8PB81_9CORY</name>